<dbReference type="EMBL" id="LLXL01009711">
    <property type="protein sequence ID" value="PKK41803.1"/>
    <property type="molecule type" value="Genomic_DNA"/>
</dbReference>
<name>A0A2N1KXD4_9GLOM</name>
<dbReference type="AlphaFoldDB" id="A0A2N1KXD4"/>
<reference evidence="1 2" key="2">
    <citation type="submission" date="2017-10" db="EMBL/GenBank/DDBJ databases">
        <title>Extensive intraspecific genome diversity in a model arbuscular mycorrhizal fungus.</title>
        <authorList>
            <person name="Chen E.C.H."/>
            <person name="Morin E."/>
            <person name="Baudet D."/>
            <person name="Noel J."/>
            <person name="Ndikumana S."/>
            <person name="Charron P."/>
            <person name="St-Onge C."/>
            <person name="Giorgi J."/>
            <person name="Grigoriev I.V."/>
            <person name="Roux C."/>
            <person name="Martin F.M."/>
            <person name="Corradi N."/>
        </authorList>
    </citation>
    <scope>NUCLEOTIDE SEQUENCE [LARGE SCALE GENOMIC DNA]</scope>
    <source>
        <strain evidence="1 2">C2</strain>
    </source>
</reference>
<accession>A0A2N1KXD4</accession>
<evidence type="ECO:0000313" key="2">
    <source>
        <dbReference type="Proteomes" id="UP000233469"/>
    </source>
</evidence>
<evidence type="ECO:0000313" key="1">
    <source>
        <dbReference type="EMBL" id="PKK41803.1"/>
    </source>
</evidence>
<proteinExistence type="predicted"/>
<dbReference type="InterPro" id="IPR036397">
    <property type="entry name" value="RNaseH_sf"/>
</dbReference>
<protein>
    <recommendedName>
        <fullName evidence="3">RNase H type-1 domain-containing protein</fullName>
    </recommendedName>
</protein>
<gene>
    <name evidence="1" type="ORF">RhiirC2_804691</name>
</gene>
<comment type="caution">
    <text evidence="1">The sequence shown here is derived from an EMBL/GenBank/DDBJ whole genome shotgun (WGS) entry which is preliminary data.</text>
</comment>
<dbReference type="VEuPathDB" id="FungiDB:FUN_018812"/>
<evidence type="ECO:0008006" key="3">
    <source>
        <dbReference type="Google" id="ProtNLM"/>
    </source>
</evidence>
<dbReference type="GO" id="GO:0003676">
    <property type="term" value="F:nucleic acid binding"/>
    <property type="evidence" value="ECO:0007669"/>
    <property type="project" value="InterPro"/>
</dbReference>
<dbReference type="SUPFAM" id="SSF53098">
    <property type="entry name" value="Ribonuclease H-like"/>
    <property type="match status" value="1"/>
</dbReference>
<organism evidence="1 2">
    <name type="scientific">Rhizophagus irregularis</name>
    <dbReference type="NCBI Taxonomy" id="588596"/>
    <lineage>
        <taxon>Eukaryota</taxon>
        <taxon>Fungi</taxon>
        <taxon>Fungi incertae sedis</taxon>
        <taxon>Mucoromycota</taxon>
        <taxon>Glomeromycotina</taxon>
        <taxon>Glomeromycetes</taxon>
        <taxon>Glomerales</taxon>
        <taxon>Glomeraceae</taxon>
        <taxon>Rhizophagus</taxon>
    </lineage>
</organism>
<dbReference type="InterPro" id="IPR012337">
    <property type="entry name" value="RNaseH-like_sf"/>
</dbReference>
<dbReference type="Proteomes" id="UP000233469">
    <property type="component" value="Unassembled WGS sequence"/>
</dbReference>
<sequence>MHIIHFLSQHNFIVPAFTYLKSLTSAPSNDFSSSTSTNDANDNTLVPSLPPSVQTLYTDGSFRHVSESTPPSMSSAWLALDDDEFILDSFSISLPSCSPSALRSEIYAVVLGLYALPFGSSITINTDCSQLIFLWTNFVNVPFSPKLLRQPNYLLWLSI</sequence>
<dbReference type="Gene3D" id="3.30.420.10">
    <property type="entry name" value="Ribonuclease H-like superfamily/Ribonuclease H"/>
    <property type="match status" value="1"/>
</dbReference>
<reference evidence="1 2" key="1">
    <citation type="submission" date="2016-04" db="EMBL/GenBank/DDBJ databases">
        <title>Genome analyses suggest a sexual origin of heterokaryosis in a supposedly ancient asexual fungus.</title>
        <authorList>
            <person name="Ropars J."/>
            <person name="Sedzielewska K."/>
            <person name="Noel J."/>
            <person name="Charron P."/>
            <person name="Farinelli L."/>
            <person name="Marton T."/>
            <person name="Kruger M."/>
            <person name="Pelin A."/>
            <person name="Brachmann A."/>
            <person name="Corradi N."/>
        </authorList>
    </citation>
    <scope>NUCLEOTIDE SEQUENCE [LARGE SCALE GENOMIC DNA]</scope>
    <source>
        <strain evidence="1 2">C2</strain>
    </source>
</reference>